<dbReference type="Proteomes" id="UP001501265">
    <property type="component" value="Unassembled WGS sequence"/>
</dbReference>
<keyword evidence="2" id="KW-1185">Reference proteome</keyword>
<accession>A0ABP9D3F9</accession>
<evidence type="ECO:0000313" key="1">
    <source>
        <dbReference type="EMBL" id="GAA4826305.1"/>
    </source>
</evidence>
<gene>
    <name evidence="1" type="ORF">GCM10023220_70360</name>
</gene>
<comment type="caution">
    <text evidence="1">The sequence shown here is derived from an EMBL/GenBank/DDBJ whole genome shotgun (WGS) entry which is preliminary data.</text>
</comment>
<reference evidence="2" key="1">
    <citation type="journal article" date="2019" name="Int. J. Syst. Evol. Microbiol.">
        <title>The Global Catalogue of Microorganisms (GCM) 10K type strain sequencing project: providing services to taxonomists for standard genome sequencing and annotation.</title>
        <authorList>
            <consortium name="The Broad Institute Genomics Platform"/>
            <consortium name="The Broad Institute Genome Sequencing Center for Infectious Disease"/>
            <person name="Wu L."/>
            <person name="Ma J."/>
        </authorList>
    </citation>
    <scope>NUCLEOTIDE SEQUENCE [LARGE SCALE GENOMIC DNA]</scope>
    <source>
        <strain evidence="2">JCM 18081</strain>
    </source>
</reference>
<protein>
    <submittedName>
        <fullName evidence="1">Uncharacterized protein</fullName>
    </submittedName>
</protein>
<name>A0ABP9D3F9_9ACTN</name>
<organism evidence="1 2">
    <name type="scientific">Streptomyces ziwulingensis</name>
    <dbReference type="NCBI Taxonomy" id="1045501"/>
    <lineage>
        <taxon>Bacteria</taxon>
        <taxon>Bacillati</taxon>
        <taxon>Actinomycetota</taxon>
        <taxon>Actinomycetes</taxon>
        <taxon>Kitasatosporales</taxon>
        <taxon>Streptomycetaceae</taxon>
        <taxon>Streptomyces</taxon>
    </lineage>
</organism>
<evidence type="ECO:0000313" key="2">
    <source>
        <dbReference type="Proteomes" id="UP001501265"/>
    </source>
</evidence>
<dbReference type="EMBL" id="BAABIG010000100">
    <property type="protein sequence ID" value="GAA4826305.1"/>
    <property type="molecule type" value="Genomic_DNA"/>
</dbReference>
<proteinExistence type="predicted"/>
<sequence>MTAGQEPDAQVARIALIRGDRQPGMLQNTLRRWTAIGPPAPDPGPLNSEIGPGLALSSRAKRIKWSKSLMLD</sequence>